<comment type="subcellular location">
    <subcellularLocation>
        <location evidence="1">Membrane</location>
        <topology evidence="1">Multi-pass membrane protein</topology>
    </subcellularLocation>
</comment>
<feature type="transmembrane region" description="Helical" evidence="7">
    <location>
        <begin position="110"/>
        <end position="129"/>
    </location>
</feature>
<dbReference type="PANTHER" id="PTHR42810:SF2">
    <property type="entry name" value="PURINE PERMEASE C1399.01C-RELATED"/>
    <property type="match status" value="1"/>
</dbReference>
<keyword evidence="6 7" id="KW-0472">Membrane</keyword>
<accession>A0A1Y1IDD5</accession>
<dbReference type="GO" id="GO:0005886">
    <property type="term" value="C:plasma membrane"/>
    <property type="evidence" value="ECO:0000318"/>
    <property type="project" value="GO_Central"/>
</dbReference>
<feature type="transmembrane region" description="Helical" evidence="7">
    <location>
        <begin position="203"/>
        <end position="224"/>
    </location>
</feature>
<feature type="transmembrane region" description="Helical" evidence="7">
    <location>
        <begin position="328"/>
        <end position="351"/>
    </location>
</feature>
<dbReference type="NCBIfam" id="TIGR00801">
    <property type="entry name" value="ncs2"/>
    <property type="match status" value="1"/>
</dbReference>
<keyword evidence="3" id="KW-0813">Transport</keyword>
<dbReference type="OMA" id="HVAVMIV"/>
<feature type="transmembrane region" description="Helical" evidence="7">
    <location>
        <begin position="422"/>
        <end position="444"/>
    </location>
</feature>
<feature type="transmembrane region" description="Helical" evidence="7">
    <location>
        <begin position="254"/>
        <end position="274"/>
    </location>
</feature>
<dbReference type="InterPro" id="IPR006042">
    <property type="entry name" value="Xan_ur_permease"/>
</dbReference>
<evidence type="ECO:0000256" key="7">
    <source>
        <dbReference type="SAM" id="Phobius"/>
    </source>
</evidence>
<keyword evidence="4 7" id="KW-0812">Transmembrane</keyword>
<evidence type="ECO:0000313" key="9">
    <source>
        <dbReference type="Proteomes" id="UP000054558"/>
    </source>
</evidence>
<feature type="transmembrane region" description="Helical" evidence="7">
    <location>
        <begin position="43"/>
        <end position="68"/>
    </location>
</feature>
<evidence type="ECO:0000256" key="4">
    <source>
        <dbReference type="ARBA" id="ARBA00022692"/>
    </source>
</evidence>
<dbReference type="Pfam" id="PF00860">
    <property type="entry name" value="Xan_ur_permease"/>
    <property type="match status" value="1"/>
</dbReference>
<feature type="transmembrane region" description="Helical" evidence="7">
    <location>
        <begin position="450"/>
        <end position="470"/>
    </location>
</feature>
<sequence length="602" mass="64565">MSSWKNTLVGDYEWGFLCMPRKFWKSGASRAPPFFGRDEPISIFVAAVMGLQHALAMVGGIITVPLIISGSFYGNFTQDESQYIIAAALIVSGIASMVQVTRFKIPFTPYYLGTGLLSVMGISFTFLPIAQSSIQNMRACACAGVSCRVGGSCNTCAVPLTGDCNTGQEAYGRFLGTLLVTCWIEIAFSFLPAKVLRATFPPVVTGTVVILIGANLLGTGFSYWGGGVFCAENATTTHPTCSGNGETNLNFGNWRYVGLGFVVFFTLVIVEIFGSPFMRNIQVVIGLLVGMIVASATYVTSCDKEGNCSKTLYVTDKVIRSAKWGEFLWVHTFPIGFYAPAILPCLLGYLVTTMECIGDVTATRETSNLPVAGEEFDANVQGGVLADGLNSFFGALGTMMPVTTFAQNNGVIALTRCASRRAGIACAAWLILLGIIGKFSAIILTIPNCVLGGMTTFLFVNVLVSGIKILTMGRGLTRRTRFIAAMSLAVGLGVTIVPAFVNVGNDEEHYPRQGPLWPTRDSWSPGFRGFRDAIIIVLSTGFSIGGFLCIILNFIIPYGEDDLVEHSGYTEEEYNPGVAAKEFALENGKAPPAIEMMHKHAG</sequence>
<evidence type="ECO:0000256" key="5">
    <source>
        <dbReference type="ARBA" id="ARBA00022989"/>
    </source>
</evidence>
<evidence type="ECO:0000256" key="2">
    <source>
        <dbReference type="ARBA" id="ARBA00008821"/>
    </source>
</evidence>
<dbReference type="GO" id="GO:0042907">
    <property type="term" value="F:xanthine transmembrane transporter activity"/>
    <property type="evidence" value="ECO:0000318"/>
    <property type="project" value="GO_Central"/>
</dbReference>
<dbReference type="PANTHER" id="PTHR42810">
    <property type="entry name" value="PURINE PERMEASE C1399.01C-RELATED"/>
    <property type="match status" value="1"/>
</dbReference>
<gene>
    <name evidence="8" type="ORF">KFL_003540010</name>
</gene>
<feature type="transmembrane region" description="Helical" evidence="7">
    <location>
        <begin position="170"/>
        <end position="191"/>
    </location>
</feature>
<dbReference type="Proteomes" id="UP000054558">
    <property type="component" value="Unassembled WGS sequence"/>
</dbReference>
<feature type="transmembrane region" description="Helical" evidence="7">
    <location>
        <begin position="80"/>
        <end position="98"/>
    </location>
</feature>
<feature type="transmembrane region" description="Helical" evidence="7">
    <location>
        <begin position="281"/>
        <end position="299"/>
    </location>
</feature>
<feature type="transmembrane region" description="Helical" evidence="7">
    <location>
        <begin position="533"/>
        <end position="556"/>
    </location>
</feature>
<organism evidence="8 9">
    <name type="scientific">Klebsormidium nitens</name>
    <name type="common">Green alga</name>
    <name type="synonym">Ulothrix nitens</name>
    <dbReference type="NCBI Taxonomy" id="105231"/>
    <lineage>
        <taxon>Eukaryota</taxon>
        <taxon>Viridiplantae</taxon>
        <taxon>Streptophyta</taxon>
        <taxon>Klebsormidiophyceae</taxon>
        <taxon>Klebsormidiales</taxon>
        <taxon>Klebsormidiaceae</taxon>
        <taxon>Klebsormidium</taxon>
    </lineage>
</organism>
<dbReference type="InterPro" id="IPR006043">
    <property type="entry name" value="NCS2"/>
</dbReference>
<feature type="transmembrane region" description="Helical" evidence="7">
    <location>
        <begin position="482"/>
        <end position="501"/>
    </location>
</feature>
<evidence type="ECO:0000256" key="1">
    <source>
        <dbReference type="ARBA" id="ARBA00004141"/>
    </source>
</evidence>
<dbReference type="EMBL" id="DF237303">
    <property type="protein sequence ID" value="GAQ87449.1"/>
    <property type="molecule type" value="Genomic_DNA"/>
</dbReference>
<dbReference type="OrthoDB" id="1641903at2759"/>
<reference evidence="8 9" key="1">
    <citation type="journal article" date="2014" name="Nat. Commun.">
        <title>Klebsormidium flaccidum genome reveals primary factors for plant terrestrial adaptation.</title>
        <authorList>
            <person name="Hori K."/>
            <person name="Maruyama F."/>
            <person name="Fujisawa T."/>
            <person name="Togashi T."/>
            <person name="Yamamoto N."/>
            <person name="Seo M."/>
            <person name="Sato S."/>
            <person name="Yamada T."/>
            <person name="Mori H."/>
            <person name="Tajima N."/>
            <person name="Moriyama T."/>
            <person name="Ikeuchi M."/>
            <person name="Watanabe M."/>
            <person name="Wada H."/>
            <person name="Kobayashi K."/>
            <person name="Saito M."/>
            <person name="Masuda T."/>
            <person name="Sasaki-Sekimoto Y."/>
            <person name="Mashiguchi K."/>
            <person name="Awai K."/>
            <person name="Shimojima M."/>
            <person name="Masuda S."/>
            <person name="Iwai M."/>
            <person name="Nobusawa T."/>
            <person name="Narise T."/>
            <person name="Kondo S."/>
            <person name="Saito H."/>
            <person name="Sato R."/>
            <person name="Murakawa M."/>
            <person name="Ihara Y."/>
            <person name="Oshima-Yamada Y."/>
            <person name="Ohtaka K."/>
            <person name="Satoh M."/>
            <person name="Sonobe K."/>
            <person name="Ishii M."/>
            <person name="Ohtani R."/>
            <person name="Kanamori-Sato M."/>
            <person name="Honoki R."/>
            <person name="Miyazaki D."/>
            <person name="Mochizuki H."/>
            <person name="Umetsu J."/>
            <person name="Higashi K."/>
            <person name="Shibata D."/>
            <person name="Kamiya Y."/>
            <person name="Sato N."/>
            <person name="Nakamura Y."/>
            <person name="Tabata S."/>
            <person name="Ida S."/>
            <person name="Kurokawa K."/>
            <person name="Ohta H."/>
        </authorList>
    </citation>
    <scope>NUCLEOTIDE SEQUENCE [LARGE SCALE GENOMIC DNA]</scope>
    <source>
        <strain evidence="8 9">NIES-2285</strain>
    </source>
</reference>
<proteinExistence type="inferred from homology"/>
<keyword evidence="5 7" id="KW-1133">Transmembrane helix</keyword>
<evidence type="ECO:0000313" key="8">
    <source>
        <dbReference type="EMBL" id="GAQ87449.1"/>
    </source>
</evidence>
<comment type="similarity">
    <text evidence="2">Belongs to the nucleobase:cation symporter-2 (NCS2) (TC 2.A.40) family.</text>
</comment>
<dbReference type="STRING" id="105231.A0A1Y1IDD5"/>
<dbReference type="GO" id="GO:0042906">
    <property type="term" value="P:xanthine transport"/>
    <property type="evidence" value="ECO:0000318"/>
    <property type="project" value="GO_Central"/>
</dbReference>
<evidence type="ECO:0000256" key="3">
    <source>
        <dbReference type="ARBA" id="ARBA00022448"/>
    </source>
</evidence>
<dbReference type="AlphaFoldDB" id="A0A1Y1IDD5"/>
<protein>
    <submittedName>
        <fullName evidence="8">Xanthine/uracil transporter</fullName>
    </submittedName>
</protein>
<name>A0A1Y1IDD5_KLENI</name>
<keyword evidence="9" id="KW-1185">Reference proteome</keyword>
<evidence type="ECO:0000256" key="6">
    <source>
        <dbReference type="ARBA" id="ARBA00023136"/>
    </source>
</evidence>